<dbReference type="GO" id="GO:0016747">
    <property type="term" value="F:acyltransferase activity, transferring groups other than amino-acyl groups"/>
    <property type="evidence" value="ECO:0007669"/>
    <property type="project" value="InterPro"/>
</dbReference>
<dbReference type="Gene3D" id="3.40.630.30">
    <property type="match status" value="1"/>
</dbReference>
<dbReference type="PANTHER" id="PTHR43792">
    <property type="entry name" value="GNAT FAMILY, PUTATIVE (AFU_ORTHOLOGUE AFUA_3G00765)-RELATED-RELATED"/>
    <property type="match status" value="1"/>
</dbReference>
<proteinExistence type="predicted"/>
<name>A0A1I4VM53_9NEIS</name>
<dbReference type="InterPro" id="IPR000182">
    <property type="entry name" value="GNAT_dom"/>
</dbReference>
<dbReference type="RefSeq" id="WP_091190084.1">
    <property type="nucleotide sequence ID" value="NZ_FOVE01000002.1"/>
</dbReference>
<evidence type="ECO:0000313" key="2">
    <source>
        <dbReference type="EMBL" id="SFN02066.1"/>
    </source>
</evidence>
<evidence type="ECO:0000259" key="1">
    <source>
        <dbReference type="PROSITE" id="PS51186"/>
    </source>
</evidence>
<accession>A0A1I4VM53</accession>
<protein>
    <submittedName>
        <fullName evidence="2">Protein N-acetyltransferase, RimJ/RimL family</fullName>
    </submittedName>
</protein>
<feature type="domain" description="N-acetyltransferase" evidence="1">
    <location>
        <begin position="12"/>
        <end position="173"/>
    </location>
</feature>
<organism evidence="2 3">
    <name type="scientific">Formivibrio citricus</name>
    <dbReference type="NCBI Taxonomy" id="83765"/>
    <lineage>
        <taxon>Bacteria</taxon>
        <taxon>Pseudomonadati</taxon>
        <taxon>Pseudomonadota</taxon>
        <taxon>Betaproteobacteria</taxon>
        <taxon>Neisseriales</taxon>
        <taxon>Chitinibacteraceae</taxon>
        <taxon>Formivibrio</taxon>
    </lineage>
</organism>
<dbReference type="Proteomes" id="UP000242869">
    <property type="component" value="Unassembled WGS sequence"/>
</dbReference>
<evidence type="ECO:0000313" key="3">
    <source>
        <dbReference type="Proteomes" id="UP000242869"/>
    </source>
</evidence>
<dbReference type="OrthoDB" id="9801656at2"/>
<dbReference type="PROSITE" id="PS51186">
    <property type="entry name" value="GNAT"/>
    <property type="match status" value="1"/>
</dbReference>
<dbReference type="AlphaFoldDB" id="A0A1I4VM53"/>
<dbReference type="STRING" id="83765.SAMN05660284_00266"/>
<sequence length="186" mass="21021">MKDLPTLLTPRLVLRPLRADDAAQIAQLAGNWNVARFTRRIPFPYSEELASQFIREQRSAYNKGQEWTWAVCLKDGLTLVGCASVMFEKDMAGELGYWIGEAYWGKGYASEAARAVVNHAFNSCELWELEARHIFGNDASGRVLTKLGFQVVGFTQGTCREAGQNIVLYRQLRAAWIARPDRETFV</sequence>
<dbReference type="PANTHER" id="PTHR43792:SF16">
    <property type="entry name" value="N-ACETYLTRANSFERASE DOMAIN-CONTAINING PROTEIN"/>
    <property type="match status" value="1"/>
</dbReference>
<dbReference type="InterPro" id="IPR051531">
    <property type="entry name" value="N-acetyltransferase"/>
</dbReference>
<dbReference type="Pfam" id="PF13302">
    <property type="entry name" value="Acetyltransf_3"/>
    <property type="match status" value="1"/>
</dbReference>
<reference evidence="3" key="1">
    <citation type="submission" date="2016-10" db="EMBL/GenBank/DDBJ databases">
        <authorList>
            <person name="Varghese N."/>
            <person name="Submissions S."/>
        </authorList>
    </citation>
    <scope>NUCLEOTIDE SEQUENCE [LARGE SCALE GENOMIC DNA]</scope>
    <source>
        <strain evidence="3">DSM 6150</strain>
    </source>
</reference>
<dbReference type="EMBL" id="FOVE01000002">
    <property type="protein sequence ID" value="SFN02066.1"/>
    <property type="molecule type" value="Genomic_DNA"/>
</dbReference>
<dbReference type="InterPro" id="IPR016181">
    <property type="entry name" value="Acyl_CoA_acyltransferase"/>
</dbReference>
<gene>
    <name evidence="2" type="ORF">SAMN05660284_00266</name>
</gene>
<keyword evidence="2" id="KW-0808">Transferase</keyword>
<keyword evidence="3" id="KW-1185">Reference proteome</keyword>
<dbReference type="SUPFAM" id="SSF55729">
    <property type="entry name" value="Acyl-CoA N-acyltransferases (Nat)"/>
    <property type="match status" value="1"/>
</dbReference>